<dbReference type="KEGG" id="dac:Daci_4842"/>
<proteinExistence type="predicted"/>
<reference evidence="2 3" key="1">
    <citation type="journal article" date="2004" name="Appl. Environ. Microbiol.">
        <title>Mineralization of individual congeners of linear alkylbenzenesulfonate by defined pairs of heterotrophic bacteria.</title>
        <authorList>
            <person name="Schleheck D."/>
            <person name="Knepper T.P."/>
            <person name="Fischer K."/>
            <person name="Cook A.M."/>
        </authorList>
    </citation>
    <scope>NUCLEOTIDE SEQUENCE [LARGE SCALE GENOMIC DNA]</scope>
    <source>
        <strain evidence="3">DSM 14801 / SPH-1</strain>
    </source>
</reference>
<dbReference type="Proteomes" id="UP000000784">
    <property type="component" value="Chromosome"/>
</dbReference>
<dbReference type="AlphaFoldDB" id="A9BMC6"/>
<dbReference type="HOGENOM" id="CLU_086601_0_0_4"/>
<organism evidence="2 3">
    <name type="scientific">Delftia acidovorans (strain DSM 14801 / SPH-1)</name>
    <dbReference type="NCBI Taxonomy" id="398578"/>
    <lineage>
        <taxon>Bacteria</taxon>
        <taxon>Pseudomonadati</taxon>
        <taxon>Pseudomonadota</taxon>
        <taxon>Betaproteobacteria</taxon>
        <taxon>Burkholderiales</taxon>
        <taxon>Comamonadaceae</taxon>
        <taxon>Delftia</taxon>
    </lineage>
</organism>
<keyword evidence="3" id="KW-1185">Reference proteome</keyword>
<dbReference type="STRING" id="398578.Daci_4842"/>
<evidence type="ECO:0000313" key="3">
    <source>
        <dbReference type="Proteomes" id="UP000000784"/>
    </source>
</evidence>
<evidence type="ECO:0000313" key="2">
    <source>
        <dbReference type="EMBL" id="ABX37471.1"/>
    </source>
</evidence>
<evidence type="ECO:0000256" key="1">
    <source>
        <dbReference type="SAM" id="MobiDB-lite"/>
    </source>
</evidence>
<accession>A9BMC6</accession>
<dbReference type="EMBL" id="CP000884">
    <property type="protein sequence ID" value="ABX37471.1"/>
    <property type="molecule type" value="Genomic_DNA"/>
</dbReference>
<name>A9BMC6_DELAS</name>
<sequence>MEFSLWRIAFDCGRKHVHFPWNSARPGVLLSLGGGAMRLRLPAAEAPGTAHGRSGAVVGTGRLNSHPHRSLGVHQGDSMISNLTKARVLRSVIAGCTLAQAGRAEKLSTERARTALNRICELLHLPNDLAAIHAEPQLYLESLAHFESLPQFELRTPLVAKLKQMLGLRSSRQLTPAVLAQVSASQLINQGVSIIALADLQEWLLKHDLSLMHGPPITDIDFREARKAIALLDAFDFDTESLEWQMNHLARKRGRARSRPAPPACAVESLPAVSTTGAAP</sequence>
<reference evidence="3" key="2">
    <citation type="submission" date="2007-11" db="EMBL/GenBank/DDBJ databases">
        <title>Complete sequence of Delftia acidovorans DSM 14801 / SPH-1.</title>
        <authorList>
            <person name="Copeland A."/>
            <person name="Lucas S."/>
            <person name="Lapidus A."/>
            <person name="Barry K."/>
            <person name="Glavina del Rio T."/>
            <person name="Dalin E."/>
            <person name="Tice H."/>
            <person name="Pitluck S."/>
            <person name="Lowry S."/>
            <person name="Clum A."/>
            <person name="Schmutz J."/>
            <person name="Larimer F."/>
            <person name="Land M."/>
            <person name="Hauser L."/>
            <person name="Kyrpides N."/>
            <person name="Kim E."/>
            <person name="Schleheck D."/>
            <person name="Richardson P."/>
        </authorList>
    </citation>
    <scope>NUCLEOTIDE SEQUENCE [LARGE SCALE GENOMIC DNA]</scope>
    <source>
        <strain evidence="3">DSM 14801 / SPH-1</strain>
    </source>
</reference>
<feature type="region of interest" description="Disordered" evidence="1">
    <location>
        <begin position="254"/>
        <end position="280"/>
    </location>
</feature>
<protein>
    <submittedName>
        <fullName evidence="2">Uncharacterized protein</fullName>
    </submittedName>
</protein>
<gene>
    <name evidence="2" type="ordered locus">Daci_4842</name>
</gene>